<feature type="transmembrane region" description="Helical" evidence="6">
    <location>
        <begin position="50"/>
        <end position="76"/>
    </location>
</feature>
<dbReference type="Gene3D" id="1.20.20.10">
    <property type="entry name" value="F1F0 ATP synthase subunit C"/>
    <property type="match status" value="1"/>
</dbReference>
<dbReference type="GO" id="GO:0015078">
    <property type="term" value="F:proton transmembrane transporter activity"/>
    <property type="evidence" value="ECO:0007669"/>
    <property type="project" value="InterPro"/>
</dbReference>
<dbReference type="InterPro" id="IPR038662">
    <property type="entry name" value="ATP_synth_F0_csu_sf"/>
</dbReference>
<dbReference type="GO" id="GO:0033177">
    <property type="term" value="C:proton-transporting two-sector ATPase complex, proton-transporting domain"/>
    <property type="evidence" value="ECO:0007669"/>
    <property type="project" value="InterPro"/>
</dbReference>
<proteinExistence type="inferred from homology"/>
<evidence type="ECO:0000256" key="5">
    <source>
        <dbReference type="ARBA" id="ARBA00023136"/>
    </source>
</evidence>
<evidence type="ECO:0000256" key="4">
    <source>
        <dbReference type="ARBA" id="ARBA00022989"/>
    </source>
</evidence>
<organism evidence="8">
    <name type="scientific">marine metagenome</name>
    <dbReference type="NCBI Taxonomy" id="408172"/>
    <lineage>
        <taxon>unclassified sequences</taxon>
        <taxon>metagenomes</taxon>
        <taxon>ecological metagenomes</taxon>
    </lineage>
</organism>
<dbReference type="GO" id="GO:0045259">
    <property type="term" value="C:proton-transporting ATP synthase complex"/>
    <property type="evidence" value="ECO:0007669"/>
    <property type="project" value="InterPro"/>
</dbReference>
<evidence type="ECO:0000256" key="6">
    <source>
        <dbReference type="SAM" id="Phobius"/>
    </source>
</evidence>
<dbReference type="InterPro" id="IPR035921">
    <property type="entry name" value="F/V-ATP_Csub_sf"/>
</dbReference>
<evidence type="ECO:0000256" key="2">
    <source>
        <dbReference type="ARBA" id="ARBA00006704"/>
    </source>
</evidence>
<name>A0A382FV39_9ZZZZ</name>
<dbReference type="InterPro" id="IPR002379">
    <property type="entry name" value="ATPase_proteolipid_c-like_dom"/>
</dbReference>
<evidence type="ECO:0000256" key="3">
    <source>
        <dbReference type="ARBA" id="ARBA00022692"/>
    </source>
</evidence>
<dbReference type="PRINTS" id="PR00124">
    <property type="entry name" value="ATPASEC"/>
</dbReference>
<keyword evidence="4 6" id="KW-1133">Transmembrane helix</keyword>
<dbReference type="AlphaFoldDB" id="A0A382FV39"/>
<sequence>MNIINNNKEKHKMLRIRAIILGVLTVAVSMAAEASEAVQVATAASKGSGLLGASIGAGLVVLGAGLGIGLLAFAAANATARQPEAAADIRATVNLPLFLLEGVGIIALVVCILAVVL</sequence>
<comment type="subcellular location">
    <subcellularLocation>
        <location evidence="1">Membrane</location>
        <topology evidence="1">Multi-pass membrane protein</topology>
    </subcellularLocation>
</comment>
<comment type="similarity">
    <text evidence="2">Belongs to the ATPase C chain family.</text>
</comment>
<evidence type="ECO:0000313" key="8">
    <source>
        <dbReference type="EMBL" id="SVB66087.1"/>
    </source>
</evidence>
<accession>A0A382FV39</accession>
<evidence type="ECO:0000256" key="1">
    <source>
        <dbReference type="ARBA" id="ARBA00004141"/>
    </source>
</evidence>
<evidence type="ECO:0000259" key="7">
    <source>
        <dbReference type="Pfam" id="PF00137"/>
    </source>
</evidence>
<dbReference type="InterPro" id="IPR000454">
    <property type="entry name" value="ATP_synth_F0_csu"/>
</dbReference>
<dbReference type="GO" id="GO:0015986">
    <property type="term" value="P:proton motive force-driven ATP synthesis"/>
    <property type="evidence" value="ECO:0007669"/>
    <property type="project" value="InterPro"/>
</dbReference>
<dbReference type="SUPFAM" id="SSF81333">
    <property type="entry name" value="F1F0 ATP synthase subunit C"/>
    <property type="match status" value="1"/>
</dbReference>
<dbReference type="EMBL" id="UINC01051664">
    <property type="protein sequence ID" value="SVB66087.1"/>
    <property type="molecule type" value="Genomic_DNA"/>
</dbReference>
<feature type="domain" description="V-ATPase proteolipid subunit C-like" evidence="7">
    <location>
        <begin position="51"/>
        <end position="113"/>
    </location>
</feature>
<dbReference type="Pfam" id="PF00137">
    <property type="entry name" value="ATP-synt_C"/>
    <property type="match status" value="1"/>
</dbReference>
<gene>
    <name evidence="8" type="ORF">METZ01_LOCUS218941</name>
</gene>
<feature type="transmembrane region" description="Helical" evidence="6">
    <location>
        <begin position="97"/>
        <end position="116"/>
    </location>
</feature>
<keyword evidence="5 6" id="KW-0472">Membrane</keyword>
<keyword evidence="3 6" id="KW-0812">Transmembrane</keyword>
<reference evidence="8" key="1">
    <citation type="submission" date="2018-05" db="EMBL/GenBank/DDBJ databases">
        <authorList>
            <person name="Lanie J.A."/>
            <person name="Ng W.-L."/>
            <person name="Kazmierczak K.M."/>
            <person name="Andrzejewski T.M."/>
            <person name="Davidsen T.M."/>
            <person name="Wayne K.J."/>
            <person name="Tettelin H."/>
            <person name="Glass J.I."/>
            <person name="Rusch D."/>
            <person name="Podicherti R."/>
            <person name="Tsui H.-C.T."/>
            <person name="Winkler M.E."/>
        </authorList>
    </citation>
    <scope>NUCLEOTIDE SEQUENCE</scope>
</reference>
<protein>
    <recommendedName>
        <fullName evidence="7">V-ATPase proteolipid subunit C-like domain-containing protein</fullName>
    </recommendedName>
</protein>